<dbReference type="InterPro" id="IPR018977">
    <property type="entry name" value="NurA_domain"/>
</dbReference>
<dbReference type="EMBL" id="CP009149">
    <property type="protein sequence ID" value="AIJ05312.1"/>
    <property type="molecule type" value="Genomic_DNA"/>
</dbReference>
<keyword evidence="3" id="KW-1185">Reference proteome</keyword>
<evidence type="ECO:0000313" key="3">
    <source>
        <dbReference type="Proteomes" id="UP000028781"/>
    </source>
</evidence>
<dbReference type="HOGENOM" id="CLU_056881_0_0_2"/>
<feature type="domain" description="NurA" evidence="1">
    <location>
        <begin position="42"/>
        <end position="334"/>
    </location>
</feature>
<proteinExistence type="predicted"/>
<dbReference type="Proteomes" id="UP000028781">
    <property type="component" value="Chromosome"/>
</dbReference>
<dbReference type="SMART" id="SM00933">
    <property type="entry name" value="NurA"/>
    <property type="match status" value="1"/>
</dbReference>
<dbReference type="GeneID" id="24891061"/>
<accession>A0A076LER3</accession>
<reference evidence="2 3" key="1">
    <citation type="journal article" date="2015" name="Int. J. Syst. Evol. Microbiol.">
        <title>M ethanocaldococcus bathoardescens sp. nov., a hyperthermophilic methanogen isolated from a volcanically active deep-sea hydrothermal vent.</title>
        <authorList>
            <person name="Stewart L.C."/>
            <person name="Jung J.H."/>
            <person name="Kim Y.T."/>
            <person name="Kwon S.W."/>
            <person name="Park C.S."/>
            <person name="Holden J.F."/>
        </authorList>
    </citation>
    <scope>NUCLEOTIDE SEQUENCE [LARGE SCALE GENOMIC DNA]</scope>
    <source>
        <strain evidence="2 3">JH146</strain>
    </source>
</reference>
<organism evidence="2 3">
    <name type="scientific">Methanocaldococcus bathoardescens</name>
    <dbReference type="NCBI Taxonomy" id="1301915"/>
    <lineage>
        <taxon>Archaea</taxon>
        <taxon>Methanobacteriati</taxon>
        <taxon>Methanobacteriota</taxon>
        <taxon>Methanomada group</taxon>
        <taxon>Methanococci</taxon>
        <taxon>Methanococcales</taxon>
        <taxon>Methanocaldococcaceae</taxon>
        <taxon>Methanocaldococcus</taxon>
    </lineage>
</organism>
<dbReference type="OrthoDB" id="33831at2157"/>
<dbReference type="RefSeq" id="WP_048201499.1">
    <property type="nucleotide sequence ID" value="NZ_CP009149.1"/>
</dbReference>
<protein>
    <recommendedName>
        <fullName evidence="1">NurA domain-containing protein</fullName>
    </recommendedName>
</protein>
<evidence type="ECO:0000313" key="2">
    <source>
        <dbReference type="EMBL" id="AIJ05312.1"/>
    </source>
</evidence>
<dbReference type="STRING" id="1301915.JH146_0462"/>
<dbReference type="KEGG" id="mjh:JH146_0462"/>
<evidence type="ECO:0000259" key="1">
    <source>
        <dbReference type="SMART" id="SM00933"/>
    </source>
</evidence>
<name>A0A076LER3_9EURY</name>
<sequence>MIEYLLKNREKIIKKMEKINNIDYKEVEEKWILDSFENPKDMSFAGGDGSCNKLDYISFSFYGVGAVSFIHNIGEKIKKAKEEYIFDIAHPLDIEDRIRKYMLTLELKNALYVLRNYDIDCYIFDGSLFSLLISTRKGFEAYEEEIKNLYTEYKNEFDKKIEEEITYGEIGIISKDLDLELDKKMLVEHVEYILTLTKLINEFKDKIIGISKTSKINIYFDKNMPDIAVFTKYTDKAGYSEPIDFVNRIGPEEKREKHKQLSSVVKGISFIRQKPFYAEIDTAYIQFVRLEDNCGVVGITSFNKIDKELLSSIKQISINGYPYILKKAHETVEITNKKLEAIAKMLNIDDPIARHILGRKKKKF</sequence>
<dbReference type="AlphaFoldDB" id="A0A076LER3"/>
<dbReference type="Pfam" id="PF09376">
    <property type="entry name" value="NurA"/>
    <property type="match status" value="1"/>
</dbReference>
<gene>
    <name evidence="2" type="ORF">JH146_0462</name>
</gene>